<reference evidence="8" key="1">
    <citation type="submission" date="2017-04" db="EMBL/GenBank/DDBJ databases">
        <authorList>
            <person name="Varghese N."/>
            <person name="Submissions S."/>
        </authorList>
    </citation>
    <scope>NUCLEOTIDE SEQUENCE [LARGE SCALE GENOMIC DNA]</scope>
</reference>
<evidence type="ECO:0000313" key="8">
    <source>
        <dbReference type="Proteomes" id="UP000194450"/>
    </source>
</evidence>
<keyword evidence="1 5" id="KW-0719">Serine esterase</keyword>
<dbReference type="OrthoDB" id="9780744at2"/>
<dbReference type="AlphaFoldDB" id="A0A1Y6EAP8"/>
<comment type="function">
    <text evidence="5">The physiological role of BioH is to remove the methyl group introduced by BioC when the pimeloyl moiety is complete. It allows to synthesize pimeloyl-ACP via the fatty acid synthetic pathway through the hydrolysis of the ester bonds of pimeloyl-ACP esters.</text>
</comment>
<comment type="pathway">
    <text evidence="5">Cofactor biosynthesis; biotin biosynthesis.</text>
</comment>
<evidence type="ECO:0000256" key="1">
    <source>
        <dbReference type="ARBA" id="ARBA00022487"/>
    </source>
</evidence>
<dbReference type="GO" id="GO:0009102">
    <property type="term" value="P:biotin biosynthetic process"/>
    <property type="evidence" value="ECO:0007669"/>
    <property type="project" value="UniProtKB-UniRule"/>
</dbReference>
<dbReference type="GO" id="GO:0090499">
    <property type="term" value="F:pimelyl-[acyl-carrier protein] methyl ester esterase activity"/>
    <property type="evidence" value="ECO:0007669"/>
    <property type="project" value="UniProtKB-EC"/>
</dbReference>
<dbReference type="GO" id="GO:0016020">
    <property type="term" value="C:membrane"/>
    <property type="evidence" value="ECO:0007669"/>
    <property type="project" value="TreeGrafter"/>
</dbReference>
<dbReference type="RefSeq" id="WP_086433488.1">
    <property type="nucleotide sequence ID" value="NZ_FXWH01000001.1"/>
</dbReference>
<dbReference type="GO" id="GO:0005737">
    <property type="term" value="C:cytoplasm"/>
    <property type="evidence" value="ECO:0007669"/>
    <property type="project" value="UniProtKB-SubCell"/>
</dbReference>
<feature type="binding site" evidence="5">
    <location>
        <position position="237"/>
    </location>
    <ligand>
        <name>substrate</name>
    </ligand>
</feature>
<protein>
    <recommendedName>
        <fullName evidence="5">Pimeloyl-[acyl-carrier protein] methyl ester esterase</fullName>
        <ecNumber evidence="5">3.1.1.85</ecNumber>
    </recommendedName>
    <alternativeName>
        <fullName evidence="5">Biotin synthesis protein BioH</fullName>
    </alternativeName>
    <alternativeName>
        <fullName evidence="5">Carboxylesterase BioH</fullName>
    </alternativeName>
</protein>
<comment type="subunit">
    <text evidence="5">Monomer.</text>
</comment>
<keyword evidence="4 5" id="KW-0378">Hydrolase</keyword>
<organism evidence="7 8">
    <name type="scientific">Pseudidiomarina planktonica</name>
    <dbReference type="NCBI Taxonomy" id="1323738"/>
    <lineage>
        <taxon>Bacteria</taxon>
        <taxon>Pseudomonadati</taxon>
        <taxon>Pseudomonadota</taxon>
        <taxon>Gammaproteobacteria</taxon>
        <taxon>Alteromonadales</taxon>
        <taxon>Idiomarinaceae</taxon>
        <taxon>Pseudidiomarina</taxon>
    </lineage>
</organism>
<evidence type="ECO:0000256" key="4">
    <source>
        <dbReference type="ARBA" id="ARBA00022801"/>
    </source>
</evidence>
<dbReference type="Pfam" id="PF00561">
    <property type="entry name" value="Abhydrolase_1"/>
    <property type="match status" value="1"/>
</dbReference>
<dbReference type="SUPFAM" id="SSF53474">
    <property type="entry name" value="alpha/beta-Hydrolases"/>
    <property type="match status" value="1"/>
</dbReference>
<dbReference type="NCBIfam" id="TIGR01738">
    <property type="entry name" value="bioH"/>
    <property type="match status" value="1"/>
</dbReference>
<dbReference type="PANTHER" id="PTHR43798">
    <property type="entry name" value="MONOACYLGLYCEROL LIPASE"/>
    <property type="match status" value="1"/>
</dbReference>
<dbReference type="InterPro" id="IPR010076">
    <property type="entry name" value="BioH"/>
</dbReference>
<evidence type="ECO:0000256" key="2">
    <source>
        <dbReference type="ARBA" id="ARBA00022490"/>
    </source>
</evidence>
<keyword evidence="3 5" id="KW-0093">Biotin biosynthesis</keyword>
<comment type="subcellular location">
    <subcellularLocation>
        <location evidence="5">Cytoplasm</location>
    </subcellularLocation>
</comment>
<sequence>MVTKIWQQSSGAGADLVVLHGWGLNARVWQPLLPFLTPHFRVHCIDLPGFGDSPWPAETEVSLANYVKLLLPELPDSFHLLGWSMGGLIATELALQAPDRVKTLTTMATSPRFLEDDNWPGMKASVLGLFQRQLKDDFEQTVARFLAIQAMGSPNVRADTKLIKELVFEKPLPELVALRGGLKILADTDLRSRLPHLQCPLWRVYGERDTLVPVSAAKAIQQLVPDSPQWVVEQASHAPFIAHGQELSERLLTFINQH</sequence>
<feature type="active site" evidence="5">
    <location>
        <position position="237"/>
    </location>
</feature>
<comment type="similarity">
    <text evidence="5">Belongs to the AB hydrolase superfamily. Carboxylesterase BioH family.</text>
</comment>
<feature type="domain" description="AB hydrolase-1" evidence="6">
    <location>
        <begin position="16"/>
        <end position="241"/>
    </location>
</feature>
<keyword evidence="2 5" id="KW-0963">Cytoplasm</keyword>
<dbReference type="PANTHER" id="PTHR43798:SF31">
    <property type="entry name" value="AB HYDROLASE SUPERFAMILY PROTEIN YCLE"/>
    <property type="match status" value="1"/>
</dbReference>
<evidence type="ECO:0000313" key="7">
    <source>
        <dbReference type="EMBL" id="SMQ59648.1"/>
    </source>
</evidence>
<dbReference type="Proteomes" id="UP000194450">
    <property type="component" value="Unassembled WGS sequence"/>
</dbReference>
<dbReference type="HAMAP" id="MF_01260">
    <property type="entry name" value="Carboxylester"/>
    <property type="match status" value="1"/>
</dbReference>
<dbReference type="InterPro" id="IPR000073">
    <property type="entry name" value="AB_hydrolase_1"/>
</dbReference>
<dbReference type="UniPathway" id="UPA00078"/>
<dbReference type="EC" id="3.1.1.85" evidence="5"/>
<evidence type="ECO:0000259" key="6">
    <source>
        <dbReference type="Pfam" id="PF00561"/>
    </source>
</evidence>
<proteinExistence type="inferred from homology"/>
<feature type="binding site" evidence="5">
    <location>
        <position position="22"/>
    </location>
    <ligand>
        <name>substrate</name>
    </ligand>
</feature>
<feature type="active site" description="Nucleophile" evidence="5">
    <location>
        <position position="84"/>
    </location>
</feature>
<evidence type="ECO:0000256" key="3">
    <source>
        <dbReference type="ARBA" id="ARBA00022756"/>
    </source>
</evidence>
<feature type="binding site" evidence="5">
    <location>
        <begin position="84"/>
        <end position="85"/>
    </location>
    <ligand>
        <name>substrate</name>
    </ligand>
</feature>
<comment type="catalytic activity">
    <reaction evidence="5">
        <text>6-carboxyhexanoyl-[ACP] methyl ester + H2O = 6-carboxyhexanoyl-[ACP] + methanol + H(+)</text>
        <dbReference type="Rhea" id="RHEA:42700"/>
        <dbReference type="Rhea" id="RHEA-COMP:9955"/>
        <dbReference type="Rhea" id="RHEA-COMP:10186"/>
        <dbReference type="ChEBI" id="CHEBI:15377"/>
        <dbReference type="ChEBI" id="CHEBI:15378"/>
        <dbReference type="ChEBI" id="CHEBI:17790"/>
        <dbReference type="ChEBI" id="CHEBI:78846"/>
        <dbReference type="ChEBI" id="CHEBI:82735"/>
        <dbReference type="EC" id="3.1.1.85"/>
    </reaction>
</comment>
<feature type="active site" evidence="5">
    <location>
        <position position="209"/>
    </location>
</feature>
<dbReference type="EMBL" id="FXWH01000001">
    <property type="protein sequence ID" value="SMQ59648.1"/>
    <property type="molecule type" value="Genomic_DNA"/>
</dbReference>
<evidence type="ECO:0000256" key="5">
    <source>
        <dbReference type="HAMAP-Rule" id="MF_01260"/>
    </source>
</evidence>
<accession>A0A1Y6EAP8</accession>
<dbReference type="InterPro" id="IPR050266">
    <property type="entry name" value="AB_hydrolase_sf"/>
</dbReference>
<gene>
    <name evidence="5" type="primary">bioH</name>
    <name evidence="7" type="ORF">SAMN06297229_0296</name>
</gene>
<dbReference type="PRINTS" id="PR00111">
    <property type="entry name" value="ABHYDROLASE"/>
</dbReference>
<dbReference type="InterPro" id="IPR029058">
    <property type="entry name" value="AB_hydrolase_fold"/>
</dbReference>
<feature type="binding site" evidence="5">
    <location>
        <begin position="145"/>
        <end position="149"/>
    </location>
    <ligand>
        <name>substrate</name>
    </ligand>
</feature>
<dbReference type="Gene3D" id="3.40.50.1820">
    <property type="entry name" value="alpha/beta hydrolase"/>
    <property type="match status" value="1"/>
</dbReference>
<name>A0A1Y6EAP8_9GAMM</name>
<keyword evidence="8" id="KW-1185">Reference proteome</keyword>